<dbReference type="PANTHER" id="PTHR11803">
    <property type="entry name" value="2-IMINOBUTANOATE/2-IMINOPROPANOATE DEAMINASE RIDA"/>
    <property type="match status" value="1"/>
</dbReference>
<evidence type="ECO:0000313" key="2">
    <source>
        <dbReference type="EMBL" id="TWS04586.1"/>
    </source>
</evidence>
<dbReference type="Proteomes" id="UP000182858">
    <property type="component" value="Chromosome I"/>
</dbReference>
<dbReference type="CDD" id="cd02198">
    <property type="entry name" value="YjgH_like"/>
    <property type="match status" value="1"/>
</dbReference>
<dbReference type="InterPro" id="IPR035959">
    <property type="entry name" value="RutC-like_sf"/>
</dbReference>
<dbReference type="OrthoDB" id="9809792at2"/>
<dbReference type="EMBL" id="VFET01000008">
    <property type="protein sequence ID" value="TWS04586.1"/>
    <property type="molecule type" value="Genomic_DNA"/>
</dbReference>
<organism evidence="2 4">
    <name type="scientific">Pseudomonas extremaustralis</name>
    <dbReference type="NCBI Taxonomy" id="359110"/>
    <lineage>
        <taxon>Bacteria</taxon>
        <taxon>Pseudomonadati</taxon>
        <taxon>Pseudomonadota</taxon>
        <taxon>Gammaproteobacteria</taxon>
        <taxon>Pseudomonadales</taxon>
        <taxon>Pseudomonadaceae</taxon>
        <taxon>Pseudomonas</taxon>
    </lineage>
</organism>
<dbReference type="GeneID" id="78556882"/>
<evidence type="ECO:0000313" key="4">
    <source>
        <dbReference type="Proteomes" id="UP000317951"/>
    </source>
</evidence>
<dbReference type="SUPFAM" id="SSF55298">
    <property type="entry name" value="YjgF-like"/>
    <property type="match status" value="1"/>
</dbReference>
<dbReference type="AlphaFoldDB" id="A0A5C5QH51"/>
<protein>
    <submittedName>
        <fullName evidence="1">Enamine deaminase RidA, house cleaning of reactive enamine intermediates, YjgF/YER057c/UK114 family</fullName>
    </submittedName>
    <submittedName>
        <fullName evidence="2">RidA family protein</fullName>
    </submittedName>
</protein>
<dbReference type="Gene3D" id="3.30.1330.40">
    <property type="entry name" value="RutC-like"/>
    <property type="match status" value="1"/>
</dbReference>
<gene>
    <name evidence="2" type="ORF">FIV36_11675</name>
    <name evidence="1" type="ORF">SAMN05216591_5577</name>
</gene>
<accession>A0A5C5QH51</accession>
<dbReference type="GO" id="GO:0019239">
    <property type="term" value="F:deaminase activity"/>
    <property type="evidence" value="ECO:0007669"/>
    <property type="project" value="TreeGrafter"/>
</dbReference>
<dbReference type="Pfam" id="PF01042">
    <property type="entry name" value="Ribonuc_L-PSP"/>
    <property type="match status" value="1"/>
</dbReference>
<dbReference type="InterPro" id="IPR006175">
    <property type="entry name" value="YjgF/YER057c/UK114"/>
</dbReference>
<proteinExistence type="predicted"/>
<evidence type="ECO:0000313" key="1">
    <source>
        <dbReference type="EMBL" id="SDG29854.1"/>
    </source>
</evidence>
<evidence type="ECO:0000313" key="3">
    <source>
        <dbReference type="Proteomes" id="UP000182858"/>
    </source>
</evidence>
<dbReference type="GO" id="GO:0005829">
    <property type="term" value="C:cytosol"/>
    <property type="evidence" value="ECO:0007669"/>
    <property type="project" value="TreeGrafter"/>
</dbReference>
<dbReference type="PANTHER" id="PTHR11803:SF44">
    <property type="entry name" value="RUTC FAMILY PROTEIN YJGH"/>
    <property type="match status" value="1"/>
</dbReference>
<dbReference type="Proteomes" id="UP000317951">
    <property type="component" value="Unassembled WGS sequence"/>
</dbReference>
<dbReference type="InterPro" id="IPR038743">
    <property type="entry name" value="YjgH-like"/>
</dbReference>
<keyword evidence="3" id="KW-1185">Reference proteome</keyword>
<reference evidence="2 4" key="2">
    <citation type="submission" date="2019-06" db="EMBL/GenBank/DDBJ databases">
        <title>Pseudomonas bimorpha sp. nov. isolated from bovine raw milk and skim milk concentrate.</title>
        <authorList>
            <person name="Hofmann K."/>
            <person name="Huptas C."/>
            <person name="Doll E."/>
            <person name="Scherer S."/>
            <person name="Wenning M."/>
        </authorList>
    </citation>
    <scope>NUCLEOTIDE SEQUENCE [LARGE SCALE GENOMIC DNA]</scope>
    <source>
        <strain evidence="2 4">DSM 17835</strain>
    </source>
</reference>
<dbReference type="RefSeq" id="WP_010562588.1">
    <property type="nucleotide sequence ID" value="NZ_CP091043.1"/>
</dbReference>
<dbReference type="EMBL" id="LT629689">
    <property type="protein sequence ID" value="SDG29854.1"/>
    <property type="molecule type" value="Genomic_DNA"/>
</dbReference>
<sequence length="139" mass="15467">MTKKVLEIPPDHPMFAAHHSGYERYGYSPAVRAGDFLFIAGEIGFRPDGSVPDSVAEQTAVALERTKEILRLQGLTMADLVEVVSYHVNLKETIDEFLPVKAQYTERPFPAWSIIGVEALARPELKIEIRSIAVFPTGK</sequence>
<reference evidence="1 3" key="1">
    <citation type="submission" date="2016-10" db="EMBL/GenBank/DDBJ databases">
        <authorList>
            <person name="Varghese N."/>
            <person name="Submissions S."/>
        </authorList>
    </citation>
    <scope>NUCLEOTIDE SEQUENCE [LARGE SCALE GENOMIC DNA]</scope>
    <source>
        <strain evidence="1 3">DSM 17835</strain>
    </source>
</reference>
<name>A0A5C5QH51_9PSED</name>